<organism evidence="4 5">
    <name type="scientific">Linum trigynum</name>
    <dbReference type="NCBI Taxonomy" id="586398"/>
    <lineage>
        <taxon>Eukaryota</taxon>
        <taxon>Viridiplantae</taxon>
        <taxon>Streptophyta</taxon>
        <taxon>Embryophyta</taxon>
        <taxon>Tracheophyta</taxon>
        <taxon>Spermatophyta</taxon>
        <taxon>Magnoliopsida</taxon>
        <taxon>eudicotyledons</taxon>
        <taxon>Gunneridae</taxon>
        <taxon>Pentapetalae</taxon>
        <taxon>rosids</taxon>
        <taxon>fabids</taxon>
        <taxon>Malpighiales</taxon>
        <taxon>Linaceae</taxon>
        <taxon>Linum</taxon>
    </lineage>
</organism>
<dbReference type="PANTHER" id="PTHR35762">
    <property type="entry name" value="TRANSMEMBRANE PROTEIN"/>
    <property type="match status" value="1"/>
</dbReference>
<accession>A0AAV2GT99</accession>
<feature type="coiled-coil region" evidence="1">
    <location>
        <begin position="200"/>
        <end position="232"/>
    </location>
</feature>
<feature type="domain" description="DUF4408" evidence="3">
    <location>
        <begin position="63"/>
        <end position="86"/>
    </location>
</feature>
<keyword evidence="1" id="KW-0175">Coiled coil</keyword>
<evidence type="ECO:0000313" key="4">
    <source>
        <dbReference type="EMBL" id="CAL1413592.1"/>
    </source>
</evidence>
<evidence type="ECO:0000259" key="3">
    <source>
        <dbReference type="Pfam" id="PF14364"/>
    </source>
</evidence>
<dbReference type="Proteomes" id="UP001497516">
    <property type="component" value="Chromosome 9"/>
</dbReference>
<keyword evidence="5" id="KW-1185">Reference proteome</keyword>
<keyword evidence="2" id="KW-1133">Transmembrane helix</keyword>
<dbReference type="AlphaFoldDB" id="A0AAV2GT99"/>
<feature type="transmembrane region" description="Helical" evidence="2">
    <location>
        <begin position="21"/>
        <end position="44"/>
    </location>
</feature>
<keyword evidence="2" id="KW-0472">Membrane</keyword>
<dbReference type="Pfam" id="PF14364">
    <property type="entry name" value="DUF4408"/>
    <property type="match status" value="1"/>
</dbReference>
<protein>
    <recommendedName>
        <fullName evidence="3">DUF4408 domain-containing protein</fullName>
    </recommendedName>
</protein>
<dbReference type="InterPro" id="IPR025520">
    <property type="entry name" value="DUF4408"/>
</dbReference>
<gene>
    <name evidence="4" type="ORF">LTRI10_LOCUS52813</name>
</gene>
<reference evidence="4 5" key="1">
    <citation type="submission" date="2024-04" db="EMBL/GenBank/DDBJ databases">
        <authorList>
            <person name="Fracassetti M."/>
        </authorList>
    </citation>
    <scope>NUCLEOTIDE SEQUENCE [LARGE SCALE GENOMIC DNA]</scope>
</reference>
<proteinExistence type="predicted"/>
<evidence type="ECO:0000313" key="5">
    <source>
        <dbReference type="Proteomes" id="UP001497516"/>
    </source>
</evidence>
<dbReference type="EMBL" id="OZ034822">
    <property type="protein sequence ID" value="CAL1413592.1"/>
    <property type="molecule type" value="Genomic_DNA"/>
</dbReference>
<sequence>MDTMVTLNKAKRVQSMRKRKAAHSVFLQNLAMNSLMIVGCALLLYTPTKQFLFLHLPNVLSCLSSPKCVFVLVNVIVVYLVGESRLNGHEGSSRRSSLISDVYYEYVGRARAQRELVTSPSIPTQEKSTEVACEVERQIVAVDKVVSLDDEVVAGQTERGIVVVDDETTLFEDEAVESESASESVIVVDEITTSFEDDIVEQEEQRVINENENNEEKVEEQVEDKIEVIEEKGGRGAGDELNRRIEDFIARVNRQRQLEIQSLVSCKA</sequence>
<name>A0AAV2GT99_9ROSI</name>
<dbReference type="PANTHER" id="PTHR35762:SF5">
    <property type="entry name" value="DUF4408 DOMAIN-CONTAINING PROTEIN"/>
    <property type="match status" value="1"/>
</dbReference>
<evidence type="ECO:0000256" key="2">
    <source>
        <dbReference type="SAM" id="Phobius"/>
    </source>
</evidence>
<keyword evidence="2" id="KW-0812">Transmembrane</keyword>
<evidence type="ECO:0000256" key="1">
    <source>
        <dbReference type="SAM" id="Coils"/>
    </source>
</evidence>